<reference evidence="1" key="1">
    <citation type="submission" date="2020-05" db="EMBL/GenBank/DDBJ databases">
        <title>Phylogenomic resolution of chytrid fungi.</title>
        <authorList>
            <person name="Stajich J.E."/>
            <person name="Amses K."/>
            <person name="Simmons R."/>
            <person name="Seto K."/>
            <person name="Myers J."/>
            <person name="Bonds A."/>
            <person name="Quandt C.A."/>
            <person name="Barry K."/>
            <person name="Liu P."/>
            <person name="Grigoriev I."/>
            <person name="Longcore J.E."/>
            <person name="James T.Y."/>
        </authorList>
    </citation>
    <scope>NUCLEOTIDE SEQUENCE</scope>
    <source>
        <strain evidence="1">JEL0476</strain>
    </source>
</reference>
<gene>
    <name evidence="1" type="ORF">HK099_003113</name>
</gene>
<evidence type="ECO:0000313" key="2">
    <source>
        <dbReference type="Proteomes" id="UP001211065"/>
    </source>
</evidence>
<dbReference type="AlphaFoldDB" id="A0AAD5U232"/>
<accession>A0AAD5U232</accession>
<keyword evidence="2" id="KW-1185">Reference proteome</keyword>
<comment type="caution">
    <text evidence="1">The sequence shown here is derived from an EMBL/GenBank/DDBJ whole genome shotgun (WGS) entry which is preliminary data.</text>
</comment>
<organism evidence="1 2">
    <name type="scientific">Clydaea vesicula</name>
    <dbReference type="NCBI Taxonomy" id="447962"/>
    <lineage>
        <taxon>Eukaryota</taxon>
        <taxon>Fungi</taxon>
        <taxon>Fungi incertae sedis</taxon>
        <taxon>Chytridiomycota</taxon>
        <taxon>Chytridiomycota incertae sedis</taxon>
        <taxon>Chytridiomycetes</taxon>
        <taxon>Lobulomycetales</taxon>
        <taxon>Lobulomycetaceae</taxon>
        <taxon>Clydaea</taxon>
    </lineage>
</organism>
<protein>
    <submittedName>
        <fullName evidence="1">Uncharacterized protein</fullName>
    </submittedName>
</protein>
<dbReference type="Proteomes" id="UP001211065">
    <property type="component" value="Unassembled WGS sequence"/>
</dbReference>
<name>A0AAD5U232_9FUNG</name>
<dbReference type="EMBL" id="JADGJW010000209">
    <property type="protein sequence ID" value="KAJ3221780.1"/>
    <property type="molecule type" value="Genomic_DNA"/>
</dbReference>
<proteinExistence type="predicted"/>
<sequence>MNHLNEANEVTTVFKTADIVKSSEETLNQTTSNIKGLLDEIDQAYVNYKELLYNQIVDHINTINNENTVNREICLKKEKDFIDLNSNLKNFMRAIQENFQAFFLGKKNKGFREQMTVSSLPTPHDLRVEKKLELRKEEKTDHKNLTHKRRSEIYENLQDVDEDLLNAHNDNDNNNDYFVEDYEMS</sequence>
<evidence type="ECO:0000313" key="1">
    <source>
        <dbReference type="EMBL" id="KAJ3221780.1"/>
    </source>
</evidence>